<dbReference type="PANTHER" id="PTHR43751:SF3">
    <property type="entry name" value="SULFATASE N-TERMINAL DOMAIN-CONTAINING PROTEIN"/>
    <property type="match status" value="1"/>
</dbReference>
<feature type="domain" description="Sulfatase N-terminal" evidence="1">
    <location>
        <begin position="10"/>
        <end position="149"/>
    </location>
</feature>
<organism evidence="2 3">
    <name type="scientific">Paraglaciecola aquimarina</name>
    <dbReference type="NCBI Taxonomy" id="1235557"/>
    <lineage>
        <taxon>Bacteria</taxon>
        <taxon>Pseudomonadati</taxon>
        <taxon>Pseudomonadota</taxon>
        <taxon>Gammaproteobacteria</taxon>
        <taxon>Alteromonadales</taxon>
        <taxon>Alteromonadaceae</taxon>
        <taxon>Paraglaciecola</taxon>
    </lineage>
</organism>
<gene>
    <name evidence="2" type="ORF">RS130_09875</name>
</gene>
<dbReference type="EMBL" id="JAWDIO010000002">
    <property type="protein sequence ID" value="MDU0354201.1"/>
    <property type="molecule type" value="Genomic_DNA"/>
</dbReference>
<reference evidence="2 3" key="1">
    <citation type="submission" date="2023-10" db="EMBL/GenBank/DDBJ databases">
        <title>Glaciecola aquimarina strain GGW-M5 nov., isolated from a coastal seawater.</title>
        <authorList>
            <person name="Bayburt H."/>
            <person name="Kim J.M."/>
            <person name="Choi B.J."/>
            <person name="Jeon C.O."/>
        </authorList>
    </citation>
    <scope>NUCLEOTIDE SEQUENCE [LARGE SCALE GENOMIC DNA]</scope>
    <source>
        <strain evidence="2 3">KCTC 32108</strain>
    </source>
</reference>
<proteinExistence type="predicted"/>
<dbReference type="RefSeq" id="WP_316025818.1">
    <property type="nucleotide sequence ID" value="NZ_JAWDIO010000002.1"/>
</dbReference>
<evidence type="ECO:0000313" key="2">
    <source>
        <dbReference type="EMBL" id="MDU0354201.1"/>
    </source>
</evidence>
<keyword evidence="3" id="KW-1185">Reference proteome</keyword>
<protein>
    <submittedName>
        <fullName evidence="2">Sulfatase-like hydrolase/transferase</fullName>
    </submittedName>
</protein>
<dbReference type="PANTHER" id="PTHR43751">
    <property type="entry name" value="SULFATASE"/>
    <property type="match status" value="1"/>
</dbReference>
<dbReference type="InterPro" id="IPR052701">
    <property type="entry name" value="GAG_Ulvan_Degrading_Sulfatases"/>
</dbReference>
<dbReference type="Pfam" id="PF00884">
    <property type="entry name" value="Sulfatase"/>
    <property type="match status" value="1"/>
</dbReference>
<evidence type="ECO:0000259" key="1">
    <source>
        <dbReference type="Pfam" id="PF00884"/>
    </source>
</evidence>
<dbReference type="SUPFAM" id="SSF53649">
    <property type="entry name" value="Alkaline phosphatase-like"/>
    <property type="match status" value="1"/>
</dbReference>
<accession>A0ABU3SW10</accession>
<sequence>MTLLQNNALKNIIFILADDMGYGDIGFYGQKKISTPNLDKMAIQGTAFTDFYSGSTVCAPSRSVLMTGQHLGHTRVRGNARSEVSLNPEDITVAEMLKSAGYTTGIIGKWGLGDEGSVGIPNKQGFDYFYGYTNQVHAHNHYPEWLWRNEQKVVLKNKTEATPIAYSDFVAGVTKPENRKEYAGICFLLKANSSLPKTPIDLSFYIYH</sequence>
<dbReference type="Proteomes" id="UP001247805">
    <property type="component" value="Unassembled WGS sequence"/>
</dbReference>
<dbReference type="InterPro" id="IPR017850">
    <property type="entry name" value="Alkaline_phosphatase_core_sf"/>
</dbReference>
<comment type="caution">
    <text evidence="2">The sequence shown here is derived from an EMBL/GenBank/DDBJ whole genome shotgun (WGS) entry which is preliminary data.</text>
</comment>
<dbReference type="InterPro" id="IPR000917">
    <property type="entry name" value="Sulfatase_N"/>
</dbReference>
<name>A0ABU3SW10_9ALTE</name>
<evidence type="ECO:0000313" key="3">
    <source>
        <dbReference type="Proteomes" id="UP001247805"/>
    </source>
</evidence>
<dbReference type="Gene3D" id="3.40.720.10">
    <property type="entry name" value="Alkaline Phosphatase, subunit A"/>
    <property type="match status" value="1"/>
</dbReference>